<gene>
    <name evidence="2" type="ORF">SE17_01445</name>
</gene>
<accession>A0A0N8PT84</accession>
<reference evidence="2 3" key="1">
    <citation type="submission" date="2015-09" db="EMBL/GenBank/DDBJ databases">
        <title>Draft genome sequence of Kouleothrix aurantiaca JCM 19913.</title>
        <authorList>
            <person name="Hemp J."/>
        </authorList>
    </citation>
    <scope>NUCLEOTIDE SEQUENCE [LARGE SCALE GENOMIC DNA]</scope>
    <source>
        <strain evidence="2 3">COM-B</strain>
    </source>
</reference>
<keyword evidence="1" id="KW-0472">Membrane</keyword>
<evidence type="ECO:0000256" key="1">
    <source>
        <dbReference type="SAM" id="Phobius"/>
    </source>
</evidence>
<evidence type="ECO:0000313" key="3">
    <source>
        <dbReference type="Proteomes" id="UP000050509"/>
    </source>
</evidence>
<sequence>MIGLGFALGLRHGIDWDHIAAITDITSSTVANTEAETDGRMLAAGIGGSNVSIGVPVSALGSKWSESRQGLFLATLYALGHASVVTLLGLLAIWLGAILPTWVDPLMERVVGVTLVVLGAWIFYSLWRYGRSFQLKSRWMVVFALLGRGWAMLKSKIAGQPHVHDHSQEIAQYGPKAALGIGMIHGIGAETGSQALLLAGAAGATSAVSGSLMLLAFVVGLVISNSLIAVFSLVGFVSSSTKRNVYVVIGVLAGIFSLVVGLLFLTGQGAELPDLQALLDPVFGAIR</sequence>
<dbReference type="Proteomes" id="UP000050509">
    <property type="component" value="Unassembled WGS sequence"/>
</dbReference>
<feature type="transmembrane region" description="Helical" evidence="1">
    <location>
        <begin position="212"/>
        <end position="237"/>
    </location>
</feature>
<feature type="transmembrane region" description="Helical" evidence="1">
    <location>
        <begin position="109"/>
        <end position="127"/>
    </location>
</feature>
<evidence type="ECO:0008006" key="4">
    <source>
        <dbReference type="Google" id="ProtNLM"/>
    </source>
</evidence>
<organism evidence="2 3">
    <name type="scientific">Kouleothrix aurantiaca</name>
    <dbReference type="NCBI Taxonomy" id="186479"/>
    <lineage>
        <taxon>Bacteria</taxon>
        <taxon>Bacillati</taxon>
        <taxon>Chloroflexota</taxon>
        <taxon>Chloroflexia</taxon>
        <taxon>Chloroflexales</taxon>
        <taxon>Roseiflexineae</taxon>
        <taxon>Roseiflexaceae</taxon>
        <taxon>Kouleothrix</taxon>
    </lineage>
</organism>
<protein>
    <recommendedName>
        <fullName evidence="4">Nickel/cobalt efflux system</fullName>
    </recommendedName>
</protein>
<comment type="caution">
    <text evidence="2">The sequence shown here is derived from an EMBL/GenBank/DDBJ whole genome shotgun (WGS) entry which is preliminary data.</text>
</comment>
<feature type="transmembrane region" description="Helical" evidence="1">
    <location>
        <begin position="244"/>
        <end position="265"/>
    </location>
</feature>
<dbReference type="PATRIC" id="fig|186479.3.peg.1670"/>
<feature type="transmembrane region" description="Helical" evidence="1">
    <location>
        <begin position="71"/>
        <end position="97"/>
    </location>
</feature>
<name>A0A0N8PT84_9CHLR</name>
<keyword evidence="1" id="KW-0812">Transmembrane</keyword>
<keyword evidence="3" id="KW-1185">Reference proteome</keyword>
<evidence type="ECO:0000313" key="2">
    <source>
        <dbReference type="EMBL" id="KPV54813.1"/>
    </source>
</evidence>
<proteinExistence type="predicted"/>
<keyword evidence="1" id="KW-1133">Transmembrane helix</keyword>
<dbReference type="AlphaFoldDB" id="A0A0N8PT84"/>
<dbReference type="EMBL" id="LJCR01000014">
    <property type="protein sequence ID" value="KPV54813.1"/>
    <property type="molecule type" value="Genomic_DNA"/>
</dbReference>